<gene>
    <name evidence="2" type="ORF">HPBE_LOCUS24495</name>
</gene>
<feature type="transmembrane region" description="Helical" evidence="1">
    <location>
        <begin position="45"/>
        <end position="65"/>
    </location>
</feature>
<dbReference type="WBParaSite" id="HPBE_0002449601-mRNA-1">
    <property type="protein sequence ID" value="HPBE_0002449601-mRNA-1"/>
    <property type="gene ID" value="HPBE_0002449601"/>
</dbReference>
<keyword evidence="1" id="KW-1133">Transmembrane helix</keyword>
<dbReference type="EMBL" id="UZAH01036432">
    <property type="protein sequence ID" value="VDP45421.1"/>
    <property type="molecule type" value="Genomic_DNA"/>
</dbReference>
<dbReference type="OrthoDB" id="5870512at2759"/>
<feature type="transmembrane region" description="Helical" evidence="1">
    <location>
        <begin position="85"/>
        <end position="106"/>
    </location>
</feature>
<keyword evidence="3" id="KW-1185">Reference proteome</keyword>
<dbReference type="Proteomes" id="UP000050761">
    <property type="component" value="Unassembled WGS sequence"/>
</dbReference>
<accession>A0A3P8DNQ5</accession>
<proteinExistence type="predicted"/>
<evidence type="ECO:0000313" key="3">
    <source>
        <dbReference type="Proteomes" id="UP000050761"/>
    </source>
</evidence>
<keyword evidence="1" id="KW-0472">Membrane</keyword>
<evidence type="ECO:0000313" key="4">
    <source>
        <dbReference type="WBParaSite" id="HPBE_0002449601-mRNA-1"/>
    </source>
</evidence>
<reference evidence="4" key="2">
    <citation type="submission" date="2019-09" db="UniProtKB">
        <authorList>
            <consortium name="WormBaseParasite"/>
        </authorList>
    </citation>
    <scope>IDENTIFICATION</scope>
</reference>
<accession>A0A183GP76</accession>
<keyword evidence="1" id="KW-0812">Transmembrane</keyword>
<evidence type="ECO:0000313" key="2">
    <source>
        <dbReference type="EMBL" id="VDP45421.1"/>
    </source>
</evidence>
<organism evidence="3 4">
    <name type="scientific">Heligmosomoides polygyrus</name>
    <name type="common">Parasitic roundworm</name>
    <dbReference type="NCBI Taxonomy" id="6339"/>
    <lineage>
        <taxon>Eukaryota</taxon>
        <taxon>Metazoa</taxon>
        <taxon>Ecdysozoa</taxon>
        <taxon>Nematoda</taxon>
        <taxon>Chromadorea</taxon>
        <taxon>Rhabditida</taxon>
        <taxon>Rhabditina</taxon>
        <taxon>Rhabditomorpha</taxon>
        <taxon>Strongyloidea</taxon>
        <taxon>Heligmosomidae</taxon>
        <taxon>Heligmosomoides</taxon>
    </lineage>
</organism>
<sequence>MTVVYNLFAAVFVLFFMRALLDDVFTHGMPFHHFWLISWNFQHFIPTMLVWSLMFISTFVPYAIFKFWAHAPAKAVGVKSELHMLLAYMLYTSMFFYFPLKFLFSWELNCACSFIITCETEQKANVNSMRLSVAMPGSPEGRKSSDDPGVTCLRRSACITLSIIDQINAPK</sequence>
<reference evidence="2 3" key="1">
    <citation type="submission" date="2018-11" db="EMBL/GenBank/DDBJ databases">
        <authorList>
            <consortium name="Pathogen Informatics"/>
        </authorList>
    </citation>
    <scope>NUCLEOTIDE SEQUENCE [LARGE SCALE GENOMIC DNA]</scope>
</reference>
<protein>
    <submittedName>
        <fullName evidence="4">Very-long-chain 3-oxoacyl-CoA synthase</fullName>
    </submittedName>
</protein>
<name>A0A183GP76_HELPZ</name>
<evidence type="ECO:0000256" key="1">
    <source>
        <dbReference type="SAM" id="Phobius"/>
    </source>
</evidence>
<dbReference type="AlphaFoldDB" id="A0A183GP76"/>